<dbReference type="InterPro" id="IPR000719">
    <property type="entry name" value="Prot_kinase_dom"/>
</dbReference>
<dbReference type="Proteomes" id="UP000620224">
    <property type="component" value="Unassembled WGS sequence"/>
</dbReference>
<dbReference type="SMART" id="SM00220">
    <property type="entry name" value="S_TKc"/>
    <property type="match status" value="1"/>
</dbReference>
<dbReference type="CDD" id="cd14014">
    <property type="entry name" value="STKc_PknB_like"/>
    <property type="match status" value="1"/>
</dbReference>
<dbReference type="PANTHER" id="PTHR43289:SF6">
    <property type="entry name" value="SERINE_THREONINE-PROTEIN KINASE NEKL-3"/>
    <property type="match status" value="1"/>
</dbReference>
<dbReference type="PROSITE" id="PS00107">
    <property type="entry name" value="PROTEIN_KINASE_ATP"/>
    <property type="match status" value="1"/>
</dbReference>
<dbReference type="PROSITE" id="PS00108">
    <property type="entry name" value="PROTEIN_KINASE_ST"/>
    <property type="match status" value="1"/>
</dbReference>
<feature type="compositionally biased region" description="Basic residues" evidence="8">
    <location>
        <begin position="366"/>
        <end position="377"/>
    </location>
</feature>
<keyword evidence="2" id="KW-0723">Serine/threonine-protein kinase</keyword>
<keyword evidence="9" id="KW-0472">Membrane</keyword>
<dbReference type="Pfam" id="PF13845">
    <property type="entry name" value="Septum_form"/>
    <property type="match status" value="1"/>
</dbReference>
<evidence type="ECO:0000259" key="10">
    <source>
        <dbReference type="PROSITE" id="PS50011"/>
    </source>
</evidence>
<dbReference type="GO" id="GO:0005524">
    <property type="term" value="F:ATP binding"/>
    <property type="evidence" value="ECO:0007669"/>
    <property type="project" value="UniProtKB-UniRule"/>
</dbReference>
<dbReference type="InterPro" id="IPR011009">
    <property type="entry name" value="Kinase-like_dom_sf"/>
</dbReference>
<accession>A0A918IVI0</accession>
<evidence type="ECO:0000313" key="12">
    <source>
        <dbReference type="Proteomes" id="UP000620224"/>
    </source>
</evidence>
<comment type="caution">
    <text evidence="11">The sequence shown here is derived from an EMBL/GenBank/DDBJ whole genome shotgun (WGS) entry which is preliminary data.</text>
</comment>
<dbReference type="EC" id="2.7.11.1" evidence="1"/>
<keyword evidence="12" id="KW-1185">Reference proteome</keyword>
<evidence type="ECO:0000256" key="5">
    <source>
        <dbReference type="ARBA" id="ARBA00022777"/>
    </source>
</evidence>
<keyword evidence="4 7" id="KW-0547">Nucleotide-binding</keyword>
<dbReference type="Pfam" id="PF00069">
    <property type="entry name" value="Pkinase"/>
    <property type="match status" value="1"/>
</dbReference>
<evidence type="ECO:0000256" key="2">
    <source>
        <dbReference type="ARBA" id="ARBA00022527"/>
    </source>
</evidence>
<dbReference type="InterPro" id="IPR026004">
    <property type="entry name" value="Septum_form"/>
</dbReference>
<dbReference type="Gene3D" id="3.30.200.20">
    <property type="entry name" value="Phosphorylase Kinase, domain 1"/>
    <property type="match status" value="1"/>
</dbReference>
<dbReference type="AlphaFoldDB" id="A0A918IVI0"/>
<evidence type="ECO:0000256" key="4">
    <source>
        <dbReference type="ARBA" id="ARBA00022741"/>
    </source>
</evidence>
<keyword evidence="6 7" id="KW-0067">ATP-binding</keyword>
<proteinExistence type="predicted"/>
<dbReference type="GO" id="GO:0004674">
    <property type="term" value="F:protein serine/threonine kinase activity"/>
    <property type="evidence" value="ECO:0007669"/>
    <property type="project" value="UniProtKB-KW"/>
</dbReference>
<feature type="compositionally biased region" description="Polar residues" evidence="8">
    <location>
        <begin position="331"/>
        <end position="345"/>
    </location>
</feature>
<name>A0A918IVI0_9ACTN</name>
<evidence type="ECO:0000313" key="11">
    <source>
        <dbReference type="EMBL" id="GGW33858.1"/>
    </source>
</evidence>
<evidence type="ECO:0000256" key="3">
    <source>
        <dbReference type="ARBA" id="ARBA00022679"/>
    </source>
</evidence>
<protein>
    <recommendedName>
        <fullName evidence="1">non-specific serine/threonine protein kinase</fullName>
        <ecNumber evidence="1">2.7.11.1</ecNumber>
    </recommendedName>
</protein>
<feature type="transmembrane region" description="Helical" evidence="9">
    <location>
        <begin position="393"/>
        <end position="411"/>
    </location>
</feature>
<keyword evidence="5" id="KW-0418">Kinase</keyword>
<reference evidence="11" key="2">
    <citation type="submission" date="2020-09" db="EMBL/GenBank/DDBJ databases">
        <authorList>
            <person name="Sun Q."/>
            <person name="Ohkuma M."/>
        </authorList>
    </citation>
    <scope>NUCLEOTIDE SEQUENCE</scope>
    <source>
        <strain evidence="11">JCM 4490</strain>
    </source>
</reference>
<keyword evidence="3" id="KW-0808">Transferase</keyword>
<dbReference type="InterPro" id="IPR017441">
    <property type="entry name" value="Protein_kinase_ATP_BS"/>
</dbReference>
<feature type="binding site" evidence="7">
    <location>
        <position position="86"/>
    </location>
    <ligand>
        <name>ATP</name>
        <dbReference type="ChEBI" id="CHEBI:30616"/>
    </ligand>
</feature>
<evidence type="ECO:0000256" key="7">
    <source>
        <dbReference type="PROSITE-ProRule" id="PRU10141"/>
    </source>
</evidence>
<evidence type="ECO:0000256" key="6">
    <source>
        <dbReference type="ARBA" id="ARBA00022840"/>
    </source>
</evidence>
<dbReference type="SUPFAM" id="SSF56112">
    <property type="entry name" value="Protein kinase-like (PK-like)"/>
    <property type="match status" value="1"/>
</dbReference>
<evidence type="ECO:0000256" key="9">
    <source>
        <dbReference type="SAM" id="Phobius"/>
    </source>
</evidence>
<dbReference type="InterPro" id="IPR008271">
    <property type="entry name" value="Ser/Thr_kinase_AS"/>
</dbReference>
<feature type="region of interest" description="Disordered" evidence="8">
    <location>
        <begin position="331"/>
        <end position="388"/>
    </location>
</feature>
<feature type="region of interest" description="Disordered" evidence="8">
    <location>
        <begin position="415"/>
        <end position="438"/>
    </location>
</feature>
<dbReference type="Gene3D" id="1.10.510.10">
    <property type="entry name" value="Transferase(Phosphotransferase) domain 1"/>
    <property type="match status" value="1"/>
</dbReference>
<evidence type="ECO:0000256" key="1">
    <source>
        <dbReference type="ARBA" id="ARBA00012513"/>
    </source>
</evidence>
<organism evidence="11 12">
    <name type="scientific">Streptomyces lucensis JCM 4490</name>
    <dbReference type="NCBI Taxonomy" id="1306176"/>
    <lineage>
        <taxon>Bacteria</taxon>
        <taxon>Bacillati</taxon>
        <taxon>Actinomycetota</taxon>
        <taxon>Actinomycetes</taxon>
        <taxon>Kitasatosporales</taxon>
        <taxon>Streptomycetaceae</taxon>
        <taxon>Streptomyces</taxon>
    </lineage>
</organism>
<keyword evidence="9" id="KW-0812">Transmembrane</keyword>
<feature type="compositionally biased region" description="Polar residues" evidence="8">
    <location>
        <begin position="415"/>
        <end position="431"/>
    </location>
</feature>
<feature type="domain" description="Protein kinase" evidence="10">
    <location>
        <begin position="57"/>
        <end position="328"/>
    </location>
</feature>
<gene>
    <name evidence="11" type="ORF">GCM10010503_07430</name>
</gene>
<reference evidence="11" key="1">
    <citation type="journal article" date="2014" name="Int. J. Syst. Evol. Microbiol.">
        <title>Complete genome sequence of Corynebacterium casei LMG S-19264T (=DSM 44701T), isolated from a smear-ripened cheese.</title>
        <authorList>
            <consortium name="US DOE Joint Genome Institute (JGI-PGF)"/>
            <person name="Walter F."/>
            <person name="Albersmeier A."/>
            <person name="Kalinowski J."/>
            <person name="Ruckert C."/>
        </authorList>
    </citation>
    <scope>NUCLEOTIDE SEQUENCE</scope>
    <source>
        <strain evidence="11">JCM 4490</strain>
    </source>
</reference>
<dbReference type="EMBL" id="BMUE01000001">
    <property type="protein sequence ID" value="GGW33858.1"/>
    <property type="molecule type" value="Genomic_DNA"/>
</dbReference>
<dbReference type="PANTHER" id="PTHR43289">
    <property type="entry name" value="MITOGEN-ACTIVATED PROTEIN KINASE KINASE KINASE 20-RELATED"/>
    <property type="match status" value="1"/>
</dbReference>
<dbReference type="PROSITE" id="PS50011">
    <property type="entry name" value="PROTEIN_KINASE_DOM"/>
    <property type="match status" value="1"/>
</dbReference>
<keyword evidence="9" id="KW-1133">Transmembrane helix</keyword>
<sequence>MPNRGSVVRRIGGAMRLNMHLAGGREKIVVEPFMFDQAEAGMAKTGDGAGRVVAGRYRLLGSLGAGGMGRVWLANDQELDCDVVLKELAVPPDLPENELNARIARARSEARHSARLRGNPHVVTVYDCVVDDGLPWIVMEYVPGARDLEAVVRDDGPVPRTATARIGLALLDALAAGHRLRILHRDVKPSNVLVTSTDPYELSSQGYGRVLLTDYGISLREDAGEPRLTTVSGIIGTPSYLAPERARGEEPTPASDLFSLGATLYFAVEGHGPFDRGSPVGTLTALLTEEPTPLRRAGNLAPILLDLLAKDPHQRLRPDTAAQLLTQLTTEGPQTQQATVTQVSHPSAKRSPLEPQYEPEAPPGKPRSRAVWSRRHRNCTEPRSNRAKGRRTRCIIVATVLVLGLVSWLVIANSSPSTRRPNASPAESHSATGPIKPYGDAVGLTRGLRPGDCVKAQWTGIRFETKPPRLTFADCANGTPDGQVLASNAASSLSDAQANGYYRCESESMSTVNAMADAEYYSLPPTEQGWRSGVHSTACLIFNKAANIWGSVGTFRKVDDQISPQNAEIGDCYKVTEDKSWEYLYLARCNTSHDVQVAGFWKAPDGRSYSTEQSTQSDDCAKKYGSAYDSSRYTIGTILPDEETWKHGFHYVICDVYRSDNKKLTSRLTPASL</sequence>
<evidence type="ECO:0000256" key="8">
    <source>
        <dbReference type="SAM" id="MobiDB-lite"/>
    </source>
</evidence>